<dbReference type="Proteomes" id="UP001139264">
    <property type="component" value="Unassembled WGS sequence"/>
</dbReference>
<evidence type="ECO:0000259" key="2">
    <source>
        <dbReference type="Pfam" id="PF26563"/>
    </source>
</evidence>
<dbReference type="GO" id="GO:0009898">
    <property type="term" value="C:cytoplasmic side of plasma membrane"/>
    <property type="evidence" value="ECO:0007669"/>
    <property type="project" value="TreeGrafter"/>
</dbReference>
<dbReference type="EMBL" id="JAJFZP010000004">
    <property type="protein sequence ID" value="MCC3268416.1"/>
    <property type="molecule type" value="Genomic_DNA"/>
</dbReference>
<dbReference type="RefSeq" id="WP_227906943.1">
    <property type="nucleotide sequence ID" value="NZ_CP095461.1"/>
</dbReference>
<evidence type="ECO:0000313" key="4">
    <source>
        <dbReference type="Proteomes" id="UP001139264"/>
    </source>
</evidence>
<dbReference type="NCBIfam" id="TIGR03815">
    <property type="entry name" value="CpaE_hom_Actino"/>
    <property type="match status" value="1"/>
</dbReference>
<dbReference type="PANTHER" id="PTHR43384:SF11">
    <property type="entry name" value="SEPTUM SITE DETERMINING PROTEIN"/>
    <property type="match status" value="1"/>
</dbReference>
<name>A0A9X1LZG4_9MICC</name>
<protein>
    <recommendedName>
        <fullName evidence="2">Rv3660c-like CheY-like N-terminal domain-containing protein</fullName>
    </recommendedName>
</protein>
<reference evidence="3" key="1">
    <citation type="submission" date="2021-10" db="EMBL/GenBank/DDBJ databases">
        <title>Novel species in genus Arthrobacter.</title>
        <authorList>
            <person name="Liu Y."/>
        </authorList>
    </citation>
    <scope>NUCLEOTIDE SEQUENCE</scope>
    <source>
        <strain evidence="3">Zg-Y809</strain>
    </source>
</reference>
<feature type="domain" description="Rv3660c-like CheY-like N-terminal" evidence="2">
    <location>
        <begin position="66"/>
        <end position="167"/>
    </location>
</feature>
<organism evidence="3 4">
    <name type="scientific">Arthrobacter gengyunqii</name>
    <dbReference type="NCBI Taxonomy" id="2886940"/>
    <lineage>
        <taxon>Bacteria</taxon>
        <taxon>Bacillati</taxon>
        <taxon>Actinomycetota</taxon>
        <taxon>Actinomycetes</taxon>
        <taxon>Micrococcales</taxon>
        <taxon>Micrococcaceae</taxon>
        <taxon>Arthrobacter</taxon>
    </lineage>
</organism>
<dbReference type="GO" id="GO:0051782">
    <property type="term" value="P:negative regulation of cell division"/>
    <property type="evidence" value="ECO:0007669"/>
    <property type="project" value="TreeGrafter"/>
</dbReference>
<evidence type="ECO:0000256" key="1">
    <source>
        <dbReference type="SAM" id="MobiDB-lite"/>
    </source>
</evidence>
<dbReference type="InterPro" id="IPR022521">
    <property type="entry name" value="Rv3660c"/>
</dbReference>
<dbReference type="InterPro" id="IPR050625">
    <property type="entry name" value="ParA/MinD_ATPase"/>
</dbReference>
<dbReference type="SUPFAM" id="SSF52540">
    <property type="entry name" value="P-loop containing nucleoside triphosphate hydrolases"/>
    <property type="match status" value="1"/>
</dbReference>
<dbReference type="AlphaFoldDB" id="A0A9X1LZG4"/>
<feature type="region of interest" description="Disordered" evidence="1">
    <location>
        <begin position="1"/>
        <end position="21"/>
    </location>
</feature>
<comment type="caution">
    <text evidence="3">The sequence shown here is derived from an EMBL/GenBank/DDBJ whole genome shotgun (WGS) entry which is preliminary data.</text>
</comment>
<dbReference type="InterPro" id="IPR059050">
    <property type="entry name" value="Rv3660c_N"/>
</dbReference>
<dbReference type="GO" id="GO:0005829">
    <property type="term" value="C:cytosol"/>
    <property type="evidence" value="ECO:0007669"/>
    <property type="project" value="TreeGrafter"/>
</dbReference>
<dbReference type="Pfam" id="PF26563">
    <property type="entry name" value="Rv3660c_N"/>
    <property type="match status" value="1"/>
</dbReference>
<accession>A0A9X1LZG4</accession>
<dbReference type="PANTHER" id="PTHR43384">
    <property type="entry name" value="SEPTUM SITE-DETERMINING PROTEIN MIND HOMOLOG, CHLOROPLASTIC-RELATED"/>
    <property type="match status" value="1"/>
</dbReference>
<sequence length="430" mass="44396">MSEEQLWVPASRSRKNRAPQPAQFLADRLRAPSRFSLRTTPGPVSGRSATGVPTIAAPVILISGSQPLQDEVARIAAAAGVELEVMADAEAAAHRNPEVLLLGSDVAAGSGHHVPQGGPGLRWPEVILVGTAQDTELWQEAARREAARVAVLPEASGWLAEYLGRRRGKASGFVVGVVGGSGGAGASTLSCWLAHEAAERRVETLLVDGDPCGGGLDASLGSGDVPGVRWPDLADVRGTLNPVQLVSALPQVSGFALLSGDSGEARAGGGTDETWAADSPSADYPADESISAVMDAARGAFALTIVDCARQPSSSLLLSCDALLLVVPGRLRPVLAARSLTRSLGAAVPKAAVVRGPLGDGLDDVRAADAAGLSLAGYLPAARRLEHAEARGLLLQRGRSRSIRRVTGQLVERFAAELPVPASAMKRPSR</sequence>
<dbReference type="GO" id="GO:0016887">
    <property type="term" value="F:ATP hydrolysis activity"/>
    <property type="evidence" value="ECO:0007669"/>
    <property type="project" value="TreeGrafter"/>
</dbReference>
<dbReference type="InterPro" id="IPR027417">
    <property type="entry name" value="P-loop_NTPase"/>
</dbReference>
<proteinExistence type="predicted"/>
<dbReference type="GO" id="GO:0005524">
    <property type="term" value="F:ATP binding"/>
    <property type="evidence" value="ECO:0007669"/>
    <property type="project" value="TreeGrafter"/>
</dbReference>
<evidence type="ECO:0000313" key="3">
    <source>
        <dbReference type="EMBL" id="MCC3268416.1"/>
    </source>
</evidence>
<dbReference type="Gene3D" id="3.40.50.300">
    <property type="entry name" value="P-loop containing nucleotide triphosphate hydrolases"/>
    <property type="match status" value="1"/>
</dbReference>
<gene>
    <name evidence="3" type="ORF">LJ751_03430</name>
</gene>